<gene>
    <name evidence="1" type="ORF">G3572_10330</name>
</gene>
<evidence type="ECO:0000313" key="1">
    <source>
        <dbReference type="EMBL" id="NEX46602.1"/>
    </source>
</evidence>
<dbReference type="Proteomes" id="UP000481421">
    <property type="component" value="Unassembled WGS sequence"/>
</dbReference>
<evidence type="ECO:0000313" key="2">
    <source>
        <dbReference type="Proteomes" id="UP000481421"/>
    </source>
</evidence>
<dbReference type="RefSeq" id="WP_164611475.1">
    <property type="nucleotide sequence ID" value="NZ_JAAIKE010000003.1"/>
</dbReference>
<sequence>MLEMQRRSEAQFVALKGAEQEVIRLQGMRPQPFVRPARPALILRLLMRLLPPIARFWHLRIVRQSGLFDARWYLETYPDVKAAGADPALHFLRFGAAEERDPGPGFSTRHYMRLYPDVKAAGLNPLVHYMIAGWDEKRSIHPLMPEGQA</sequence>
<accession>A0A6B3RU93</accession>
<dbReference type="EMBL" id="JAAIKE010000003">
    <property type="protein sequence ID" value="NEX46602.1"/>
    <property type="molecule type" value="Genomic_DNA"/>
</dbReference>
<reference evidence="1 2" key="1">
    <citation type="submission" date="2020-02" db="EMBL/GenBank/DDBJ databases">
        <title>Rhodobacter algicola sp. nov., isolated from microalga culture.</title>
        <authorList>
            <person name="Park C.-Y."/>
        </authorList>
    </citation>
    <scope>NUCLEOTIDE SEQUENCE [LARGE SCALE GENOMIC DNA]</scope>
    <source>
        <strain evidence="1 2">ETT8</strain>
    </source>
</reference>
<proteinExistence type="predicted"/>
<organism evidence="1 2">
    <name type="scientific">Pseudotabrizicola algicola</name>
    <dbReference type="NCBI Taxonomy" id="2709381"/>
    <lineage>
        <taxon>Bacteria</taxon>
        <taxon>Pseudomonadati</taxon>
        <taxon>Pseudomonadota</taxon>
        <taxon>Alphaproteobacteria</taxon>
        <taxon>Rhodobacterales</taxon>
        <taxon>Paracoccaceae</taxon>
        <taxon>Pseudotabrizicola</taxon>
    </lineage>
</organism>
<protein>
    <submittedName>
        <fullName evidence="1">Uncharacterized protein</fullName>
    </submittedName>
</protein>
<keyword evidence="2" id="KW-1185">Reference proteome</keyword>
<name>A0A6B3RU93_9RHOB</name>
<comment type="caution">
    <text evidence="1">The sequence shown here is derived from an EMBL/GenBank/DDBJ whole genome shotgun (WGS) entry which is preliminary data.</text>
</comment>
<dbReference type="AlphaFoldDB" id="A0A6B3RU93"/>